<comment type="caution">
    <text evidence="3">The sequence shown here is derived from an EMBL/GenBank/DDBJ whole genome shotgun (WGS) entry which is preliminary data.</text>
</comment>
<dbReference type="Proteomes" id="UP000537141">
    <property type="component" value="Unassembled WGS sequence"/>
</dbReference>
<evidence type="ECO:0000259" key="2">
    <source>
        <dbReference type="Pfam" id="PF07885"/>
    </source>
</evidence>
<dbReference type="EMBL" id="JACHHU010000026">
    <property type="protein sequence ID" value="MBB6544224.1"/>
    <property type="molecule type" value="Genomic_DNA"/>
</dbReference>
<feature type="transmembrane region" description="Helical" evidence="1">
    <location>
        <begin position="111"/>
        <end position="133"/>
    </location>
</feature>
<dbReference type="Gene3D" id="1.10.287.70">
    <property type="match status" value="1"/>
</dbReference>
<dbReference type="Pfam" id="PF07885">
    <property type="entry name" value="Ion_trans_2"/>
    <property type="match status" value="1"/>
</dbReference>
<protein>
    <recommendedName>
        <fullName evidence="2">Potassium channel domain-containing protein</fullName>
    </recommendedName>
</protein>
<gene>
    <name evidence="3" type="ORF">HNQ55_002753</name>
</gene>
<dbReference type="RefSeq" id="WP_343043974.1">
    <property type="nucleotide sequence ID" value="NZ_AP027362.1"/>
</dbReference>
<proteinExistence type="predicted"/>
<evidence type="ECO:0000256" key="1">
    <source>
        <dbReference type="SAM" id="Phobius"/>
    </source>
</evidence>
<evidence type="ECO:0000313" key="3">
    <source>
        <dbReference type="EMBL" id="MBB6544224.1"/>
    </source>
</evidence>
<keyword evidence="1" id="KW-0812">Transmembrane</keyword>
<dbReference type="AlphaFoldDB" id="A0A7X0NIS3"/>
<dbReference type="InterPro" id="IPR013099">
    <property type="entry name" value="K_chnl_dom"/>
</dbReference>
<feature type="transmembrane region" description="Helical" evidence="1">
    <location>
        <begin position="6"/>
        <end position="28"/>
    </location>
</feature>
<name>A0A7X0NIS3_9GAMM</name>
<evidence type="ECO:0000313" key="4">
    <source>
        <dbReference type="Proteomes" id="UP000537141"/>
    </source>
</evidence>
<keyword evidence="1" id="KW-0472">Membrane</keyword>
<keyword evidence="4" id="KW-1185">Reference proteome</keyword>
<feature type="transmembrane region" description="Helical" evidence="1">
    <location>
        <begin position="40"/>
        <end position="67"/>
    </location>
</feature>
<sequence length="142" mass="16298">MMILVFLINALIVALAVLIHYEFLYRLNLYVPRLKGTHRFSLVLTVFGTFIAHVIEVWLFALAFYWMNKAQGWGELMGNFDGSLLDCAYFSFTVYSTVGFGDIEPMGSLRYLAGIESLTGLILITWSASFLYIEMQRQWSID</sequence>
<dbReference type="SUPFAM" id="SSF81324">
    <property type="entry name" value="Voltage-gated potassium channels"/>
    <property type="match status" value="1"/>
</dbReference>
<reference evidence="3 4" key="1">
    <citation type="submission" date="2020-08" db="EMBL/GenBank/DDBJ databases">
        <title>Genomic Encyclopedia of Type Strains, Phase IV (KMG-IV): sequencing the most valuable type-strain genomes for metagenomic binning, comparative biology and taxonomic classification.</title>
        <authorList>
            <person name="Goeker M."/>
        </authorList>
    </citation>
    <scope>NUCLEOTIDE SEQUENCE [LARGE SCALE GENOMIC DNA]</scope>
    <source>
        <strain evidence="3 4">DSM 26287</strain>
    </source>
</reference>
<keyword evidence="1" id="KW-1133">Transmembrane helix</keyword>
<organism evidence="3 4">
    <name type="scientific">Thalassotalea piscium</name>
    <dbReference type="NCBI Taxonomy" id="1230533"/>
    <lineage>
        <taxon>Bacteria</taxon>
        <taxon>Pseudomonadati</taxon>
        <taxon>Pseudomonadota</taxon>
        <taxon>Gammaproteobacteria</taxon>
        <taxon>Alteromonadales</taxon>
        <taxon>Colwelliaceae</taxon>
        <taxon>Thalassotalea</taxon>
    </lineage>
</organism>
<accession>A0A7X0NIS3</accession>
<feature type="domain" description="Potassium channel" evidence="2">
    <location>
        <begin position="54"/>
        <end position="133"/>
    </location>
</feature>